<protein>
    <recommendedName>
        <fullName evidence="2">FRG domain-containing protein</fullName>
    </recommendedName>
</protein>
<proteinExistence type="predicted"/>
<dbReference type="AlphaFoldDB" id="A0A143YHS8"/>
<dbReference type="EMBL" id="FJNE01000002">
    <property type="protein sequence ID" value="CZQ87376.1"/>
    <property type="molecule type" value="Genomic_DNA"/>
</dbReference>
<dbReference type="RefSeq" id="WP_087031938.1">
    <property type="nucleotide sequence ID" value="NZ_FJNE01000002.1"/>
</dbReference>
<feature type="region of interest" description="Disordered" evidence="1">
    <location>
        <begin position="75"/>
        <end position="96"/>
    </location>
</feature>
<name>A0A143YHS8_9LACT</name>
<accession>A0A143YHS8</accession>
<evidence type="ECO:0000313" key="3">
    <source>
        <dbReference type="EMBL" id="CZQ87376.1"/>
    </source>
</evidence>
<gene>
    <name evidence="3" type="ORF">Tpal_889</name>
</gene>
<evidence type="ECO:0000313" key="4">
    <source>
        <dbReference type="Proteomes" id="UP000242754"/>
    </source>
</evidence>
<dbReference type="Pfam" id="PF08867">
    <property type="entry name" value="FRG"/>
    <property type="match status" value="1"/>
</dbReference>
<feature type="domain" description="FRG" evidence="2">
    <location>
        <begin position="179"/>
        <end position="271"/>
    </location>
</feature>
<organism evidence="3 4">
    <name type="scientific">Trichococcus palustris</name>
    <dbReference type="NCBI Taxonomy" id="140314"/>
    <lineage>
        <taxon>Bacteria</taxon>
        <taxon>Bacillati</taxon>
        <taxon>Bacillota</taxon>
        <taxon>Bacilli</taxon>
        <taxon>Lactobacillales</taxon>
        <taxon>Carnobacteriaceae</taxon>
        <taxon>Trichococcus</taxon>
    </lineage>
</organism>
<dbReference type="STRING" id="140314.SAMN04488076_10569"/>
<sequence length="467" mass="54293">MKTDDVLVKMVEYAFFNDVVCINDFLDYYQPEKREVGRKRYETYIDNFVEKHLRPFIAETDNPLNGKFQIKSYRGNDGKGTPRMAELKKGAERDQENKQEIDFSNAIQKYYLVGENVEIRFITNLYDFLSGLQKKQKDRALEQIAEYEKTRNKTNLSPFRNTAEMEYTREVIFAHFQKELKNYYYRGQDSVNYKLLPRIYRESILGHEADMFDEWITGRPEEISDCRRHIDALRVMHQRGLATRLLDITSNPLAGLYYAVSQNDDYDGELIIFEVDSENQKGRFSDAVEIVSALATQSMKQKDELSKAGATYHKKRNALKDKTADEGPKAEFNGQKVTKKLIHEVRRMVGDFEPIIDPADLFKSFVIKPFRDEERKVRQGDSFILSGLEADGKNSPNLKYKGIADSIGAFRLSSEDGLLAEGKISRYVVPSIYKNEIRINLSVMGINEQYLFPESQSFSDYMKRQYL</sequence>
<evidence type="ECO:0000259" key="2">
    <source>
        <dbReference type="SMART" id="SM00901"/>
    </source>
</evidence>
<reference evidence="3 4" key="1">
    <citation type="submission" date="2016-02" db="EMBL/GenBank/DDBJ databases">
        <authorList>
            <person name="Wen L."/>
            <person name="He K."/>
            <person name="Yang H."/>
        </authorList>
    </citation>
    <scope>NUCLEOTIDE SEQUENCE [LARGE SCALE GENOMIC DNA]</scope>
    <source>
        <strain evidence="3">Trichococcus palustris</strain>
    </source>
</reference>
<evidence type="ECO:0000256" key="1">
    <source>
        <dbReference type="SAM" id="MobiDB-lite"/>
    </source>
</evidence>
<keyword evidence="4" id="KW-1185">Reference proteome</keyword>
<dbReference type="Proteomes" id="UP000242754">
    <property type="component" value="Unassembled WGS sequence"/>
</dbReference>
<dbReference type="InterPro" id="IPR014966">
    <property type="entry name" value="FRG-dom"/>
</dbReference>
<dbReference type="SMART" id="SM00901">
    <property type="entry name" value="FRG"/>
    <property type="match status" value="1"/>
</dbReference>
<dbReference type="OrthoDB" id="9816036at2"/>
<feature type="compositionally biased region" description="Basic and acidic residues" evidence="1">
    <location>
        <begin position="85"/>
        <end position="96"/>
    </location>
</feature>